<evidence type="ECO:0000313" key="2">
    <source>
        <dbReference type="Proteomes" id="UP001359485"/>
    </source>
</evidence>
<name>A0ABR1AZC8_POLSC</name>
<protein>
    <submittedName>
        <fullName evidence="1">Uncharacterized protein</fullName>
    </submittedName>
</protein>
<organism evidence="1 2">
    <name type="scientific">Polyplax serrata</name>
    <name type="common">Common mouse louse</name>
    <dbReference type="NCBI Taxonomy" id="468196"/>
    <lineage>
        <taxon>Eukaryota</taxon>
        <taxon>Metazoa</taxon>
        <taxon>Ecdysozoa</taxon>
        <taxon>Arthropoda</taxon>
        <taxon>Hexapoda</taxon>
        <taxon>Insecta</taxon>
        <taxon>Pterygota</taxon>
        <taxon>Neoptera</taxon>
        <taxon>Paraneoptera</taxon>
        <taxon>Psocodea</taxon>
        <taxon>Troctomorpha</taxon>
        <taxon>Phthiraptera</taxon>
        <taxon>Anoplura</taxon>
        <taxon>Polyplacidae</taxon>
        <taxon>Polyplax</taxon>
    </lineage>
</organism>
<proteinExistence type="predicted"/>
<gene>
    <name evidence="1" type="ORF">RUM44_006962</name>
</gene>
<comment type="caution">
    <text evidence="1">The sequence shown here is derived from an EMBL/GenBank/DDBJ whole genome shotgun (WGS) entry which is preliminary data.</text>
</comment>
<evidence type="ECO:0000313" key="1">
    <source>
        <dbReference type="EMBL" id="KAK6631932.1"/>
    </source>
</evidence>
<dbReference type="EMBL" id="JAWJWF010000005">
    <property type="protein sequence ID" value="KAK6631932.1"/>
    <property type="molecule type" value="Genomic_DNA"/>
</dbReference>
<dbReference type="Proteomes" id="UP001359485">
    <property type="component" value="Unassembled WGS sequence"/>
</dbReference>
<sequence>MKKDYRRYKAPKKKKNGGYRWVLIWKTLGKIREEEEEAKRDGAVKIIKGAEEEFDDDDDEEEEEEEGEIIITITPWYGVIPFFTGACNHSPARNTPGDSITVL</sequence>
<accession>A0ABR1AZC8</accession>
<reference evidence="1 2" key="1">
    <citation type="submission" date="2023-09" db="EMBL/GenBank/DDBJ databases">
        <title>Genomes of two closely related lineages of the louse Polyplax serrata with different host specificities.</title>
        <authorList>
            <person name="Martinu J."/>
            <person name="Tarabai H."/>
            <person name="Stefka J."/>
            <person name="Hypsa V."/>
        </authorList>
    </citation>
    <scope>NUCLEOTIDE SEQUENCE [LARGE SCALE GENOMIC DNA]</scope>
    <source>
        <strain evidence="1">98ZLc_SE</strain>
    </source>
</reference>
<keyword evidence="2" id="KW-1185">Reference proteome</keyword>